<dbReference type="EMBL" id="NEDP02005224">
    <property type="protein sequence ID" value="OWF42775.1"/>
    <property type="molecule type" value="Genomic_DNA"/>
</dbReference>
<dbReference type="PANTHER" id="PTHR46830:SF1">
    <property type="entry name" value="ALPHA-1,4-N-ACETYLGLUCOSAMINYLTRANSFERASE"/>
    <property type="match status" value="1"/>
</dbReference>
<reference evidence="1 2" key="1">
    <citation type="journal article" date="2017" name="Nat. Ecol. Evol.">
        <title>Scallop genome provides insights into evolution of bilaterian karyotype and development.</title>
        <authorList>
            <person name="Wang S."/>
            <person name="Zhang J."/>
            <person name="Jiao W."/>
            <person name="Li J."/>
            <person name="Xun X."/>
            <person name="Sun Y."/>
            <person name="Guo X."/>
            <person name="Huan P."/>
            <person name="Dong B."/>
            <person name="Zhang L."/>
            <person name="Hu X."/>
            <person name="Sun X."/>
            <person name="Wang J."/>
            <person name="Zhao C."/>
            <person name="Wang Y."/>
            <person name="Wang D."/>
            <person name="Huang X."/>
            <person name="Wang R."/>
            <person name="Lv J."/>
            <person name="Li Y."/>
            <person name="Zhang Z."/>
            <person name="Liu B."/>
            <person name="Lu W."/>
            <person name="Hui Y."/>
            <person name="Liang J."/>
            <person name="Zhou Z."/>
            <person name="Hou R."/>
            <person name="Li X."/>
            <person name="Liu Y."/>
            <person name="Li H."/>
            <person name="Ning X."/>
            <person name="Lin Y."/>
            <person name="Zhao L."/>
            <person name="Xing Q."/>
            <person name="Dou J."/>
            <person name="Li Y."/>
            <person name="Mao J."/>
            <person name="Guo H."/>
            <person name="Dou H."/>
            <person name="Li T."/>
            <person name="Mu C."/>
            <person name="Jiang W."/>
            <person name="Fu Q."/>
            <person name="Fu X."/>
            <person name="Miao Y."/>
            <person name="Liu J."/>
            <person name="Yu Q."/>
            <person name="Li R."/>
            <person name="Liao H."/>
            <person name="Li X."/>
            <person name="Kong Y."/>
            <person name="Jiang Z."/>
            <person name="Chourrout D."/>
            <person name="Li R."/>
            <person name="Bao Z."/>
        </authorList>
    </citation>
    <scope>NUCLEOTIDE SEQUENCE [LARGE SCALE GENOMIC DNA]</scope>
    <source>
        <strain evidence="1 2">PY_sf001</strain>
    </source>
</reference>
<evidence type="ECO:0000313" key="1">
    <source>
        <dbReference type="EMBL" id="OWF42775.1"/>
    </source>
</evidence>
<name>A0A210Q239_MIZYE</name>
<keyword evidence="2" id="KW-1185">Reference proteome</keyword>
<comment type="caution">
    <text evidence="1">The sequence shown here is derived from an EMBL/GenBank/DDBJ whole genome shotgun (WGS) entry which is preliminary data.</text>
</comment>
<sequence>MGPEDGNTLSNGILLAERNTLFLQLWLKEYDNYNPDNWGYNALIVPFELSQKHPEMIHIERDKLVNPTYNCRHQIFKMNFDWSENYTIHLYIRRFKSVFDILSFRTMNNTLGAVTRYLLFGHKELCSA</sequence>
<accession>A0A210Q239</accession>
<evidence type="ECO:0000313" key="2">
    <source>
        <dbReference type="Proteomes" id="UP000242188"/>
    </source>
</evidence>
<dbReference type="OrthoDB" id="6150660at2759"/>
<protein>
    <submittedName>
        <fullName evidence="1">Uncharacterized protein</fullName>
    </submittedName>
</protein>
<dbReference type="PANTHER" id="PTHR46830">
    <property type="entry name" value="TRANSFERASE, PUTATIVE-RELATED"/>
    <property type="match status" value="1"/>
</dbReference>
<proteinExistence type="predicted"/>
<organism evidence="1 2">
    <name type="scientific">Mizuhopecten yessoensis</name>
    <name type="common">Japanese scallop</name>
    <name type="synonym">Patinopecten yessoensis</name>
    <dbReference type="NCBI Taxonomy" id="6573"/>
    <lineage>
        <taxon>Eukaryota</taxon>
        <taxon>Metazoa</taxon>
        <taxon>Spiralia</taxon>
        <taxon>Lophotrochozoa</taxon>
        <taxon>Mollusca</taxon>
        <taxon>Bivalvia</taxon>
        <taxon>Autobranchia</taxon>
        <taxon>Pteriomorphia</taxon>
        <taxon>Pectinida</taxon>
        <taxon>Pectinoidea</taxon>
        <taxon>Pectinidae</taxon>
        <taxon>Mizuhopecten</taxon>
    </lineage>
</organism>
<dbReference type="Proteomes" id="UP000242188">
    <property type="component" value="Unassembled WGS sequence"/>
</dbReference>
<dbReference type="AlphaFoldDB" id="A0A210Q239"/>
<gene>
    <name evidence="1" type="ORF">KP79_PYT07195</name>
</gene>